<proteinExistence type="predicted"/>
<sequence length="277" mass="31899">MLTKALKFFHHLLVLVVLTILTQVGGIIYLLCLWLFSRIPFDGYHKWLRRGVKLLVFSIAYIFFSFAVVPLVASTFFDKEPLPFSGEHLRPLNVGTVLLNRHYTTKDLKETMTRSASKMATAYPGTITLYLDANFPLFEKFPLLPHISHNDGKKLDLAFYYRDSKTKEMRVDSPSWLGYGVFEGPKEGEYDMPDQCAKRGKWQYSILGDIVPQHRKDNYIFDAQRTKALISILAKEAAIKKIFIEPHLKTRLGLTSAKVRFHGCQAVRHDDHIHIQL</sequence>
<gene>
    <name evidence="2" type="ORF">ACFQ1M_06345</name>
</gene>
<protein>
    <submittedName>
        <fullName evidence="2">Uncharacterized protein</fullName>
    </submittedName>
</protein>
<dbReference type="Proteomes" id="UP001596978">
    <property type="component" value="Unassembled WGS sequence"/>
</dbReference>
<organism evidence="2 3">
    <name type="scientific">Sungkyunkwania multivorans</name>
    <dbReference type="NCBI Taxonomy" id="1173618"/>
    <lineage>
        <taxon>Bacteria</taxon>
        <taxon>Pseudomonadati</taxon>
        <taxon>Bacteroidota</taxon>
        <taxon>Flavobacteriia</taxon>
        <taxon>Flavobacteriales</taxon>
        <taxon>Flavobacteriaceae</taxon>
        <taxon>Sungkyunkwania</taxon>
    </lineage>
</organism>
<keyword evidence="3" id="KW-1185">Reference proteome</keyword>
<dbReference type="InterPro" id="IPR009045">
    <property type="entry name" value="Zn_M74/Hedgehog-like"/>
</dbReference>
<keyword evidence="1" id="KW-1133">Transmembrane helix</keyword>
<keyword evidence="1" id="KW-0472">Membrane</keyword>
<keyword evidence="1" id="KW-0812">Transmembrane</keyword>
<accession>A0ABW3CWC0</accession>
<dbReference type="EMBL" id="JBHTJH010000004">
    <property type="protein sequence ID" value="MFD0861820.1"/>
    <property type="molecule type" value="Genomic_DNA"/>
</dbReference>
<dbReference type="Gene3D" id="3.30.1380.10">
    <property type="match status" value="1"/>
</dbReference>
<dbReference type="RefSeq" id="WP_386405558.1">
    <property type="nucleotide sequence ID" value="NZ_JBHTJH010000004.1"/>
</dbReference>
<feature type="transmembrane region" description="Helical" evidence="1">
    <location>
        <begin position="12"/>
        <end position="36"/>
    </location>
</feature>
<evidence type="ECO:0000256" key="1">
    <source>
        <dbReference type="SAM" id="Phobius"/>
    </source>
</evidence>
<reference evidence="3" key="1">
    <citation type="journal article" date="2019" name="Int. J. Syst. Evol. Microbiol.">
        <title>The Global Catalogue of Microorganisms (GCM) 10K type strain sequencing project: providing services to taxonomists for standard genome sequencing and annotation.</title>
        <authorList>
            <consortium name="The Broad Institute Genomics Platform"/>
            <consortium name="The Broad Institute Genome Sequencing Center for Infectious Disease"/>
            <person name="Wu L."/>
            <person name="Ma J."/>
        </authorList>
    </citation>
    <scope>NUCLEOTIDE SEQUENCE [LARGE SCALE GENOMIC DNA]</scope>
    <source>
        <strain evidence="3">CCUG 62952</strain>
    </source>
</reference>
<evidence type="ECO:0000313" key="3">
    <source>
        <dbReference type="Proteomes" id="UP001596978"/>
    </source>
</evidence>
<evidence type="ECO:0000313" key="2">
    <source>
        <dbReference type="EMBL" id="MFD0861820.1"/>
    </source>
</evidence>
<feature type="transmembrane region" description="Helical" evidence="1">
    <location>
        <begin position="56"/>
        <end position="77"/>
    </location>
</feature>
<comment type="caution">
    <text evidence="2">The sequence shown here is derived from an EMBL/GenBank/DDBJ whole genome shotgun (WGS) entry which is preliminary data.</text>
</comment>
<name>A0ABW3CWC0_9FLAO</name>